<accession>A0A1X0QB36</accession>
<keyword evidence="1" id="KW-0812">Transmembrane</keyword>
<keyword evidence="1" id="KW-1133">Transmembrane helix</keyword>
<name>A0A1X0QB36_9MICR</name>
<dbReference type="EMBL" id="LTAI01001066">
    <property type="protein sequence ID" value="ORD97020.1"/>
    <property type="molecule type" value="Genomic_DNA"/>
</dbReference>
<dbReference type="VEuPathDB" id="MicrosporidiaDB:A0H76_391"/>
<protein>
    <submittedName>
        <fullName evidence="2">Uncharacterized protein</fullName>
    </submittedName>
</protein>
<evidence type="ECO:0000313" key="3">
    <source>
        <dbReference type="Proteomes" id="UP000192501"/>
    </source>
</evidence>
<evidence type="ECO:0000256" key="1">
    <source>
        <dbReference type="SAM" id="Phobius"/>
    </source>
</evidence>
<evidence type="ECO:0000313" key="2">
    <source>
        <dbReference type="EMBL" id="ORD97020.1"/>
    </source>
</evidence>
<proteinExistence type="predicted"/>
<comment type="caution">
    <text evidence="2">The sequence shown here is derived from an EMBL/GenBank/DDBJ whole genome shotgun (WGS) entry which is preliminary data.</text>
</comment>
<dbReference type="VEuPathDB" id="MicrosporidiaDB:HERIO_2410"/>
<feature type="transmembrane region" description="Helical" evidence="1">
    <location>
        <begin position="20"/>
        <end position="45"/>
    </location>
</feature>
<dbReference type="Proteomes" id="UP000192501">
    <property type="component" value="Unassembled WGS sequence"/>
</dbReference>
<gene>
    <name evidence="2" type="ORF">A0H76_391</name>
</gene>
<reference evidence="2 3" key="1">
    <citation type="journal article" date="2017" name="Environ. Microbiol.">
        <title>Decay of the glycolytic pathway and adaptation to intranuclear parasitism within Enterocytozoonidae microsporidia.</title>
        <authorList>
            <person name="Wiredu Boakye D."/>
            <person name="Jaroenlak P."/>
            <person name="Prachumwat A."/>
            <person name="Williams T.A."/>
            <person name="Bateman K.S."/>
            <person name="Itsathitphaisarn O."/>
            <person name="Sritunyalucksana K."/>
            <person name="Paszkiewicz K.H."/>
            <person name="Moore K.A."/>
            <person name="Stentiford G.D."/>
            <person name="Williams B.A."/>
        </authorList>
    </citation>
    <scope>NUCLEOTIDE SEQUENCE [LARGE SCALE GENOMIC DNA]</scope>
    <source>
        <strain evidence="3">canceri</strain>
    </source>
</reference>
<keyword evidence="1" id="KW-0472">Membrane</keyword>
<organism evidence="2 3">
    <name type="scientific">Hepatospora eriocheir</name>
    <dbReference type="NCBI Taxonomy" id="1081669"/>
    <lineage>
        <taxon>Eukaryota</taxon>
        <taxon>Fungi</taxon>
        <taxon>Fungi incertae sedis</taxon>
        <taxon>Microsporidia</taxon>
        <taxon>Hepatosporidae</taxon>
        <taxon>Hepatospora</taxon>
    </lineage>
</organism>
<sequence>MLQEFMRLKINTFTIKIKLFLNFIIYYFNFLKNLYPFILFNFLYYKRINVEINYILEFKSSLCDFCKLVFIF</sequence>
<dbReference type="AlphaFoldDB" id="A0A1X0QB36"/>